<reference evidence="2" key="1">
    <citation type="journal article" date="2013" name="Nature">
        <title>Pan genome of the phytoplankton Emiliania underpins its global distribution.</title>
        <authorList>
            <person name="Read B.A."/>
            <person name="Kegel J."/>
            <person name="Klute M.J."/>
            <person name="Kuo A."/>
            <person name="Lefebvre S.C."/>
            <person name="Maumus F."/>
            <person name="Mayer C."/>
            <person name="Miller J."/>
            <person name="Monier A."/>
            <person name="Salamov A."/>
            <person name="Young J."/>
            <person name="Aguilar M."/>
            <person name="Claverie J.M."/>
            <person name="Frickenhaus S."/>
            <person name="Gonzalez K."/>
            <person name="Herman E.K."/>
            <person name="Lin Y.C."/>
            <person name="Napier J."/>
            <person name="Ogata H."/>
            <person name="Sarno A.F."/>
            <person name="Shmutz J."/>
            <person name="Schroeder D."/>
            <person name="de Vargas C."/>
            <person name="Verret F."/>
            <person name="von Dassow P."/>
            <person name="Valentin K."/>
            <person name="Van de Peer Y."/>
            <person name="Wheeler G."/>
            <person name="Dacks J.B."/>
            <person name="Delwiche C.F."/>
            <person name="Dyhrman S.T."/>
            <person name="Glockner G."/>
            <person name="John U."/>
            <person name="Richards T."/>
            <person name="Worden A.Z."/>
            <person name="Zhang X."/>
            <person name="Grigoriev I.V."/>
            <person name="Allen A.E."/>
            <person name="Bidle K."/>
            <person name="Borodovsky M."/>
            <person name="Bowler C."/>
            <person name="Brownlee C."/>
            <person name="Cock J.M."/>
            <person name="Elias M."/>
            <person name="Gladyshev V.N."/>
            <person name="Groth M."/>
            <person name="Guda C."/>
            <person name="Hadaegh A."/>
            <person name="Iglesias-Rodriguez M.D."/>
            <person name="Jenkins J."/>
            <person name="Jones B.M."/>
            <person name="Lawson T."/>
            <person name="Leese F."/>
            <person name="Lindquist E."/>
            <person name="Lobanov A."/>
            <person name="Lomsadze A."/>
            <person name="Malik S.B."/>
            <person name="Marsh M.E."/>
            <person name="Mackinder L."/>
            <person name="Mock T."/>
            <person name="Mueller-Roeber B."/>
            <person name="Pagarete A."/>
            <person name="Parker M."/>
            <person name="Probert I."/>
            <person name="Quesneville H."/>
            <person name="Raines C."/>
            <person name="Rensing S.A."/>
            <person name="Riano-Pachon D.M."/>
            <person name="Richier S."/>
            <person name="Rokitta S."/>
            <person name="Shiraiwa Y."/>
            <person name="Soanes D.M."/>
            <person name="van der Giezen M."/>
            <person name="Wahlund T.M."/>
            <person name="Williams B."/>
            <person name="Wilson W."/>
            <person name="Wolfe G."/>
            <person name="Wurch L.L."/>
        </authorList>
    </citation>
    <scope>NUCLEOTIDE SEQUENCE</scope>
</reference>
<dbReference type="RefSeq" id="XP_005775503.1">
    <property type="nucleotide sequence ID" value="XM_005775446.1"/>
</dbReference>
<dbReference type="GeneID" id="17268621"/>
<keyword evidence="2" id="KW-1185">Reference proteome</keyword>
<sequence length="196" mass="20547">MPGTPAMPQPTAGYLERKRAAAPRIAALDSGAPVDVLQMASEPHTPVLYNFVPAPCGWTSVCVDGLTLLNLVWTTRVQVLSHAADGGPATISYGTPVHGVDYPSTVRVDPRSVTANSKLGDGAGTNFELDDDLVLRMTYERFGTELQFVLAGPNSVSIAEAQTLSTCSGCVSGAVAAMQTCCVPCVRLARAANCYM</sequence>
<dbReference type="EnsemblProtists" id="EOD23074">
    <property type="protein sequence ID" value="EOD23074"/>
    <property type="gene ID" value="EMIHUDRAFT_432156"/>
</dbReference>
<dbReference type="KEGG" id="ehx:EMIHUDRAFT_432156"/>
<dbReference type="AlphaFoldDB" id="A0A0D3JHT9"/>
<evidence type="ECO:0000313" key="2">
    <source>
        <dbReference type="Proteomes" id="UP000013827"/>
    </source>
</evidence>
<dbReference type="PaxDb" id="2903-EOD23074"/>
<name>A0A0D3JHT9_EMIH1</name>
<dbReference type="Proteomes" id="UP000013827">
    <property type="component" value="Unassembled WGS sequence"/>
</dbReference>
<organism evidence="1 2">
    <name type="scientific">Emiliania huxleyi (strain CCMP1516)</name>
    <dbReference type="NCBI Taxonomy" id="280463"/>
    <lineage>
        <taxon>Eukaryota</taxon>
        <taxon>Haptista</taxon>
        <taxon>Haptophyta</taxon>
        <taxon>Prymnesiophyceae</taxon>
        <taxon>Isochrysidales</taxon>
        <taxon>Noelaerhabdaceae</taxon>
        <taxon>Emiliania</taxon>
    </lineage>
</organism>
<proteinExistence type="predicted"/>
<reference evidence="1" key="2">
    <citation type="submission" date="2024-10" db="UniProtKB">
        <authorList>
            <consortium name="EnsemblProtists"/>
        </authorList>
    </citation>
    <scope>IDENTIFICATION</scope>
</reference>
<evidence type="ECO:0000313" key="1">
    <source>
        <dbReference type="EnsemblProtists" id="EOD23074"/>
    </source>
</evidence>
<protein>
    <submittedName>
        <fullName evidence="1">Uncharacterized protein</fullName>
    </submittedName>
</protein>
<dbReference type="HOGENOM" id="CLU_1392481_0_0_1"/>
<accession>A0A0D3JHT9</accession>